<name>A0A8J5FME8_ZINOF</name>
<evidence type="ECO:0000313" key="3">
    <source>
        <dbReference type="EMBL" id="KAG6490438.1"/>
    </source>
</evidence>
<dbReference type="InterPro" id="IPR019805">
    <property type="entry name" value="Heat_shock_protein_90_CS"/>
</dbReference>
<proteinExistence type="predicted"/>
<dbReference type="GO" id="GO:0003723">
    <property type="term" value="F:RNA binding"/>
    <property type="evidence" value="ECO:0007669"/>
    <property type="project" value="UniProtKB-KW"/>
</dbReference>
<keyword evidence="4" id="KW-1185">Reference proteome</keyword>
<dbReference type="GO" id="GO:0051082">
    <property type="term" value="F:unfolded protein binding"/>
    <property type="evidence" value="ECO:0007669"/>
    <property type="project" value="InterPro"/>
</dbReference>
<dbReference type="Gene3D" id="3.40.50.300">
    <property type="entry name" value="P-loop containing nucleotide triphosphate hydrolases"/>
    <property type="match status" value="1"/>
</dbReference>
<dbReference type="PROSITE" id="PS00298">
    <property type="entry name" value="HSP90"/>
    <property type="match status" value="1"/>
</dbReference>
<dbReference type="Gene3D" id="3.30.565.10">
    <property type="entry name" value="Histidine kinase-like ATPase, C-terminal domain"/>
    <property type="match status" value="1"/>
</dbReference>
<evidence type="ECO:0000259" key="2">
    <source>
        <dbReference type="Pfam" id="PF00270"/>
    </source>
</evidence>
<feature type="domain" description="DEAD/DEAH-box helicase" evidence="2">
    <location>
        <begin position="347"/>
        <end position="394"/>
    </location>
</feature>
<comment type="caution">
    <text evidence="3">The sequence shown here is derived from an EMBL/GenBank/DDBJ whole genome shotgun (WGS) entry which is preliminary data.</text>
</comment>
<organism evidence="3 4">
    <name type="scientific">Zingiber officinale</name>
    <name type="common">Ginger</name>
    <name type="synonym">Amomum zingiber</name>
    <dbReference type="NCBI Taxonomy" id="94328"/>
    <lineage>
        <taxon>Eukaryota</taxon>
        <taxon>Viridiplantae</taxon>
        <taxon>Streptophyta</taxon>
        <taxon>Embryophyta</taxon>
        <taxon>Tracheophyta</taxon>
        <taxon>Spermatophyta</taxon>
        <taxon>Magnoliopsida</taxon>
        <taxon>Liliopsida</taxon>
        <taxon>Zingiberales</taxon>
        <taxon>Zingiberaceae</taxon>
        <taxon>Zingiber</taxon>
    </lineage>
</organism>
<evidence type="ECO:0000313" key="4">
    <source>
        <dbReference type="Proteomes" id="UP000734854"/>
    </source>
</evidence>
<dbReference type="EMBL" id="JACMSC010000014">
    <property type="protein sequence ID" value="KAG6490438.1"/>
    <property type="molecule type" value="Genomic_DNA"/>
</dbReference>
<dbReference type="SUPFAM" id="SSF52540">
    <property type="entry name" value="P-loop containing nucleoside triphosphate hydrolases"/>
    <property type="match status" value="1"/>
</dbReference>
<reference evidence="3 4" key="1">
    <citation type="submission" date="2020-08" db="EMBL/GenBank/DDBJ databases">
        <title>Plant Genome Project.</title>
        <authorList>
            <person name="Zhang R.-G."/>
        </authorList>
    </citation>
    <scope>NUCLEOTIDE SEQUENCE [LARGE SCALE GENOMIC DNA]</scope>
    <source>
        <tissue evidence="3">Rhizome</tissue>
    </source>
</reference>
<dbReference type="AlphaFoldDB" id="A0A8J5FME8"/>
<dbReference type="Pfam" id="PF00270">
    <property type="entry name" value="DEAD"/>
    <property type="match status" value="1"/>
</dbReference>
<dbReference type="InterPro" id="IPR011545">
    <property type="entry name" value="DEAD/DEAH_box_helicase_dom"/>
</dbReference>
<accession>A0A8J5FME8</accession>
<sequence>MDNHSSDHKQMLVIFPYCLSSPMIRYVIVAPSLDVSLEMPQSLLSLTKEEIKKRMTKGLCWHCNEKWHCGHQCKQNRILMIEPIENSEEEDDFDEGETQDNINEVQDDSMTISVHALERLQTPQTMKFLSIEVMADVQMGETETFAFQAEINQLLSLIIINTIYSNKEIFLRELISNASRPVGGISPVMFGAQLSAKEDESLSKSLIRVPCFIFSYFPPVLTRVYLILEYAAKGELYKELQKSKCFSERRTATVRWSRFWVKSLISEKKNLSDETYAPDGIALIQVSGTSSHNRKAMQVDASSATLKHCKEGTESSAFWFALGGKQNFSSKKSTQDVIHHVGFSAPTPIQAQSWSIVLRGRDIVAIAKTGSGKTVGFLMPGFVVLKRNHNNSKMGPTVLCSHYALENFTNLKYSRVEIDEVRWRLALDGWQTSARAEDDRSGAGKLGLGVERLEQPDPAVGSGTQGQI</sequence>
<dbReference type="GO" id="GO:0006457">
    <property type="term" value="P:protein folding"/>
    <property type="evidence" value="ECO:0007669"/>
    <property type="project" value="InterPro"/>
</dbReference>
<evidence type="ECO:0000256" key="1">
    <source>
        <dbReference type="ARBA" id="ARBA00022884"/>
    </source>
</evidence>
<dbReference type="InterPro" id="IPR027417">
    <property type="entry name" value="P-loop_NTPase"/>
</dbReference>
<dbReference type="Proteomes" id="UP000734854">
    <property type="component" value="Unassembled WGS sequence"/>
</dbReference>
<gene>
    <name evidence="3" type="ORF">ZIOFF_051734</name>
</gene>
<dbReference type="InterPro" id="IPR036890">
    <property type="entry name" value="HATPase_C_sf"/>
</dbReference>
<protein>
    <recommendedName>
        <fullName evidence="2">DEAD/DEAH-box helicase domain-containing protein</fullName>
    </recommendedName>
</protein>
<dbReference type="PANTHER" id="PTHR47958">
    <property type="entry name" value="ATP-DEPENDENT RNA HELICASE DBP3"/>
    <property type="match status" value="1"/>
</dbReference>
<keyword evidence="1" id="KW-0694">RNA-binding</keyword>
<dbReference type="GO" id="GO:0005524">
    <property type="term" value="F:ATP binding"/>
    <property type="evidence" value="ECO:0007669"/>
    <property type="project" value="InterPro"/>
</dbReference>
<dbReference type="SUPFAM" id="SSF55874">
    <property type="entry name" value="ATPase domain of HSP90 chaperone/DNA topoisomerase II/histidine kinase"/>
    <property type="match status" value="1"/>
</dbReference>